<dbReference type="InterPro" id="IPR034197">
    <property type="entry name" value="Peptidases_S8_3"/>
</dbReference>
<dbReference type="InterPro" id="IPR036852">
    <property type="entry name" value="Peptidase_S8/S53_dom_sf"/>
</dbReference>
<dbReference type="Gene3D" id="3.30.70.80">
    <property type="entry name" value="Peptidase S8 propeptide/proteinase inhibitor I9"/>
    <property type="match status" value="1"/>
</dbReference>
<evidence type="ECO:0000259" key="9">
    <source>
        <dbReference type="Pfam" id="PF00082"/>
    </source>
</evidence>
<dbReference type="AlphaFoldDB" id="A0ABD1AEZ7"/>
<dbReference type="InterPro" id="IPR045051">
    <property type="entry name" value="SBT"/>
</dbReference>
<dbReference type="FunFam" id="2.60.40.2310:FF:000001">
    <property type="entry name" value="Subtilisin-like protease SBT1.5"/>
    <property type="match status" value="1"/>
</dbReference>
<evidence type="ECO:0000256" key="4">
    <source>
        <dbReference type="ARBA" id="ARBA00022801"/>
    </source>
</evidence>
<keyword evidence="13" id="KW-1185">Reference proteome</keyword>
<organism evidence="12 13">
    <name type="scientific">Cardamine amara subsp. amara</name>
    <dbReference type="NCBI Taxonomy" id="228776"/>
    <lineage>
        <taxon>Eukaryota</taxon>
        <taxon>Viridiplantae</taxon>
        <taxon>Streptophyta</taxon>
        <taxon>Embryophyta</taxon>
        <taxon>Tracheophyta</taxon>
        <taxon>Spermatophyta</taxon>
        <taxon>Magnoliopsida</taxon>
        <taxon>eudicotyledons</taxon>
        <taxon>Gunneridae</taxon>
        <taxon>Pentapetalae</taxon>
        <taxon>rosids</taxon>
        <taxon>malvids</taxon>
        <taxon>Brassicales</taxon>
        <taxon>Brassicaceae</taxon>
        <taxon>Cardamineae</taxon>
        <taxon>Cardamine</taxon>
    </lineage>
</organism>
<sequence length="763" mass="81603">MEKSLQSFKLVLLWAIALVLFLNIELSFLTAEGALDNNSKVYIVYLGERVHNHPELVTASHRQMLESLLQSKEYAQNSMIYSYQHGFSGFAALLTSSQAKTISEHPEVIHVIPNRILKLKTTRTWDHLGLSQTPTSFSSSSSAKGLLHDTNMGSEAIIGVLDTGIWPESKVFNDQGFGPTPKRWRGKCESGEQFNATIHCNKKLIGAKYYVNGILAESGGKFNETITDDYESNRDAIGHGTHTATIAGGSFVPNASYYGLAQGTVRGGAPRARIASYKVCWYTGIDGGCSLADMWKAYDDAIHDGVDVLSVSIGWGTPVGSEVDRLDFVAAFHAVAKGITVVAAGGNEGPGAQTVDNVAPWLLTVAATTLDRSFSTKITLGNNQTLFAESLFTGPEISTGLAFLDSDSDDGDVNVKGKTVLVFDTSTLITPNDVAAVISAEMPDDGLFPCIPFPTITIDYELGTDILQYIRTTRSPTVRISAAKTLTGQPATIKVASFSSRGPNSLSPAILKPDIAAPGVNILAALSPHNSEGDNGFGLPSGTSMSTPVVSGIVALLKSLHPNWSPAAMRSALVTTAWRTSPSVELIFAQGSSMKLADPFDYGGGLVNPERAAKPGLVYDMGIKDYINYMCSAGYNHSSISRVLGKKTKCPTPEPSILDINLPSITIPNLEKEVTLTRTVTNVGPIKSVYKAVIESPLGITLTVNPTTLVFNSAAKRVLTFTVTAKTSHKVNTGYLFGSLTWTDGVHDVTIPVSVKTEIMIKP</sequence>
<evidence type="ECO:0000313" key="12">
    <source>
        <dbReference type="EMBL" id="KAL1201804.1"/>
    </source>
</evidence>
<dbReference type="InterPro" id="IPR000209">
    <property type="entry name" value="Peptidase_S8/S53_dom"/>
</dbReference>
<reference evidence="12 13" key="1">
    <citation type="submission" date="2024-04" db="EMBL/GenBank/DDBJ databases">
        <title>Genome assembly C_amara_ONT_v2.</title>
        <authorList>
            <person name="Yant L."/>
            <person name="Moore C."/>
            <person name="Slenker M."/>
        </authorList>
    </citation>
    <scope>NUCLEOTIDE SEQUENCE [LARGE SCALE GENOMIC DNA]</scope>
    <source>
        <tissue evidence="12">Leaf</tissue>
    </source>
</reference>
<feature type="active site" description="Charge relay system" evidence="7 8">
    <location>
        <position position="162"/>
    </location>
</feature>
<evidence type="ECO:0000256" key="1">
    <source>
        <dbReference type="ARBA" id="ARBA00011073"/>
    </source>
</evidence>
<dbReference type="PROSITE" id="PS00138">
    <property type="entry name" value="SUBTILASE_SER"/>
    <property type="match status" value="1"/>
</dbReference>
<comment type="similarity">
    <text evidence="1 8">Belongs to the peptidase S8 family.</text>
</comment>
<dbReference type="InterPro" id="IPR010259">
    <property type="entry name" value="S8pro/Inhibitor_I9"/>
</dbReference>
<dbReference type="CDD" id="cd04852">
    <property type="entry name" value="Peptidases_S8_3"/>
    <property type="match status" value="1"/>
</dbReference>
<dbReference type="PRINTS" id="PR00723">
    <property type="entry name" value="SUBTILISIN"/>
</dbReference>
<gene>
    <name evidence="12" type="ORF">V5N11_006339</name>
</gene>
<evidence type="ECO:0000313" key="13">
    <source>
        <dbReference type="Proteomes" id="UP001558713"/>
    </source>
</evidence>
<dbReference type="Gene3D" id="3.40.50.200">
    <property type="entry name" value="Peptidase S8/S53 domain"/>
    <property type="match status" value="1"/>
</dbReference>
<dbReference type="Pfam" id="PF05922">
    <property type="entry name" value="Inhibitor_I9"/>
    <property type="match status" value="1"/>
</dbReference>
<dbReference type="GO" id="GO:0006508">
    <property type="term" value="P:proteolysis"/>
    <property type="evidence" value="ECO:0007669"/>
    <property type="project" value="UniProtKB-KW"/>
</dbReference>
<accession>A0ABD1AEZ7</accession>
<dbReference type="FunFam" id="3.30.70.80:FF:000002">
    <property type="entry name" value="Subtilisin-like protease SBT5.3"/>
    <property type="match status" value="1"/>
</dbReference>
<evidence type="ECO:0000256" key="2">
    <source>
        <dbReference type="ARBA" id="ARBA00022670"/>
    </source>
</evidence>
<protein>
    <submittedName>
        <fullName evidence="12">Subtilisin-like protease SBT3.13</fullName>
    </submittedName>
</protein>
<evidence type="ECO:0000259" key="11">
    <source>
        <dbReference type="Pfam" id="PF17766"/>
    </source>
</evidence>
<dbReference type="GO" id="GO:0004252">
    <property type="term" value="F:serine-type endopeptidase activity"/>
    <property type="evidence" value="ECO:0007669"/>
    <property type="project" value="UniProtKB-UniRule"/>
</dbReference>
<dbReference type="InterPro" id="IPR023828">
    <property type="entry name" value="Peptidase_S8_Ser-AS"/>
</dbReference>
<feature type="active site" description="Charge relay system" evidence="7 8">
    <location>
        <position position="239"/>
    </location>
</feature>
<dbReference type="EMBL" id="JBANAX010000584">
    <property type="protein sequence ID" value="KAL1201804.1"/>
    <property type="molecule type" value="Genomic_DNA"/>
</dbReference>
<evidence type="ECO:0000256" key="3">
    <source>
        <dbReference type="ARBA" id="ARBA00022729"/>
    </source>
</evidence>
<dbReference type="CDD" id="cd02120">
    <property type="entry name" value="PA_subtilisin_like"/>
    <property type="match status" value="1"/>
</dbReference>
<dbReference type="Gene3D" id="2.60.40.2310">
    <property type="match status" value="1"/>
</dbReference>
<dbReference type="Proteomes" id="UP001558713">
    <property type="component" value="Unassembled WGS sequence"/>
</dbReference>
<keyword evidence="5 8" id="KW-0720">Serine protease</keyword>
<feature type="domain" description="Peptidase S8/S53" evidence="9">
    <location>
        <begin position="153"/>
        <end position="579"/>
    </location>
</feature>
<evidence type="ECO:0000256" key="5">
    <source>
        <dbReference type="ARBA" id="ARBA00022825"/>
    </source>
</evidence>
<dbReference type="PROSITE" id="PS51892">
    <property type="entry name" value="SUBTILASE"/>
    <property type="match status" value="1"/>
</dbReference>
<feature type="domain" description="Subtilisin-like protease fibronectin type-III" evidence="11">
    <location>
        <begin position="659"/>
        <end position="755"/>
    </location>
</feature>
<dbReference type="InterPro" id="IPR041469">
    <property type="entry name" value="Subtilisin-like_FN3"/>
</dbReference>
<evidence type="ECO:0000256" key="7">
    <source>
        <dbReference type="PIRSR" id="PIRSR615500-1"/>
    </source>
</evidence>
<dbReference type="Pfam" id="PF17766">
    <property type="entry name" value="fn3_6"/>
    <property type="match status" value="1"/>
</dbReference>
<feature type="domain" description="Inhibitor I9" evidence="10">
    <location>
        <begin position="41"/>
        <end position="119"/>
    </location>
</feature>
<evidence type="ECO:0000256" key="8">
    <source>
        <dbReference type="PROSITE-ProRule" id="PRU01240"/>
    </source>
</evidence>
<dbReference type="InterPro" id="IPR015500">
    <property type="entry name" value="Peptidase_S8_subtilisin-rel"/>
</dbReference>
<keyword evidence="2 8" id="KW-0645">Protease</keyword>
<feature type="active site" description="Charge relay system" evidence="7 8">
    <location>
        <position position="544"/>
    </location>
</feature>
<dbReference type="Gene3D" id="3.50.30.30">
    <property type="match status" value="1"/>
</dbReference>
<dbReference type="PANTHER" id="PTHR10795">
    <property type="entry name" value="PROPROTEIN CONVERTASE SUBTILISIN/KEXIN"/>
    <property type="match status" value="1"/>
</dbReference>
<comment type="caution">
    <text evidence="12">The sequence shown here is derived from an EMBL/GenBank/DDBJ whole genome shotgun (WGS) entry which is preliminary data.</text>
</comment>
<evidence type="ECO:0000256" key="6">
    <source>
        <dbReference type="ARBA" id="ARBA00023180"/>
    </source>
</evidence>
<keyword evidence="3" id="KW-0732">Signal</keyword>
<proteinExistence type="inferred from homology"/>
<dbReference type="Pfam" id="PF00082">
    <property type="entry name" value="Peptidase_S8"/>
    <property type="match status" value="1"/>
</dbReference>
<keyword evidence="6" id="KW-0325">Glycoprotein</keyword>
<name>A0ABD1AEZ7_CARAN</name>
<dbReference type="InterPro" id="IPR037045">
    <property type="entry name" value="S8pro/Inhibitor_I9_sf"/>
</dbReference>
<evidence type="ECO:0000259" key="10">
    <source>
        <dbReference type="Pfam" id="PF05922"/>
    </source>
</evidence>
<dbReference type="SUPFAM" id="SSF52743">
    <property type="entry name" value="Subtilisin-like"/>
    <property type="match status" value="1"/>
</dbReference>
<keyword evidence="4 8" id="KW-0378">Hydrolase</keyword>
<dbReference type="FunFam" id="3.40.50.200:FF:000006">
    <property type="entry name" value="Subtilisin-like protease SBT1.5"/>
    <property type="match status" value="1"/>
</dbReference>